<protein>
    <submittedName>
        <fullName evidence="1">12612_t:CDS:1</fullName>
    </submittedName>
</protein>
<organism evidence="1 2">
    <name type="scientific">Acaulospora colombiana</name>
    <dbReference type="NCBI Taxonomy" id="27376"/>
    <lineage>
        <taxon>Eukaryota</taxon>
        <taxon>Fungi</taxon>
        <taxon>Fungi incertae sedis</taxon>
        <taxon>Mucoromycota</taxon>
        <taxon>Glomeromycotina</taxon>
        <taxon>Glomeromycetes</taxon>
        <taxon>Diversisporales</taxon>
        <taxon>Acaulosporaceae</taxon>
        <taxon>Acaulospora</taxon>
    </lineage>
</organism>
<reference evidence="1" key="1">
    <citation type="submission" date="2021-06" db="EMBL/GenBank/DDBJ databases">
        <authorList>
            <person name="Kallberg Y."/>
            <person name="Tangrot J."/>
            <person name="Rosling A."/>
        </authorList>
    </citation>
    <scope>NUCLEOTIDE SEQUENCE</scope>
    <source>
        <strain evidence="1">CL356</strain>
    </source>
</reference>
<accession>A0ACA9LXB3</accession>
<comment type="caution">
    <text evidence="1">The sequence shown here is derived from an EMBL/GenBank/DDBJ whole genome shotgun (WGS) entry which is preliminary data.</text>
</comment>
<evidence type="ECO:0000313" key="1">
    <source>
        <dbReference type="EMBL" id="CAG8551859.1"/>
    </source>
</evidence>
<gene>
    <name evidence="1" type="ORF">ACOLOM_LOCUS4886</name>
</gene>
<evidence type="ECO:0000313" key="2">
    <source>
        <dbReference type="Proteomes" id="UP000789525"/>
    </source>
</evidence>
<dbReference type="EMBL" id="CAJVPT010008449">
    <property type="protein sequence ID" value="CAG8551859.1"/>
    <property type="molecule type" value="Genomic_DNA"/>
</dbReference>
<proteinExistence type="predicted"/>
<sequence>MVSGHTAVLFLFSYRCVQSEVLPTRLFELKPPFTPKDGKLYYGVLHKDARNLPQPLSYCTVSFVWGESPSPVDVESVPWPVPISSQAKLDFILESCSNQGFKYVWLDILCINQRRDDEAAHKDQAAEIPKMETYYANSTATIVFGLNYENFAINWSKVASVVDIWLADRDGKSLETRDAVWEGLAGIDDVMQDSWFWRVWTLQEAVVPIVSSRRLVTSSGTDMALDILADLIDWINSQLSMGTLDGETPYDWVHPGEGVVVDRDWWNNTEYLKEALNYKSVPIHPLSVLNITRERGCARAVDRLRGAYAILDNGWHIDALEAEKEASRDTDLSMAEHYERIYHVTWQMTVDKYIKQKIPDCVPLVSMRITQFPSRTWDCTPWLPESITNPEDGTWNPARWLKWKDITESTNDDWGIDEIQSGHGEIQMEYGRYINETAELVLDDGPTKGSLRLKASAIERIAEVEYGASFGDGSGELSRMFYYIIQLQRDYDISAIVVLLLRAAEHTLRHRVQGEEEDKYFTSAKTALGNGDHRRALEYLCFLQLRDGNAFSTGFREVFNGWDRWIVTTEDDRSYLAWFPWRDNTDRLSKCHLIWTCPGHNEWALLGEPTSEAGQYRKVGVVFVDSSNDKDGALVTIL</sequence>
<name>A0ACA9LXB3_9GLOM</name>
<dbReference type="Proteomes" id="UP000789525">
    <property type="component" value="Unassembled WGS sequence"/>
</dbReference>
<keyword evidence="2" id="KW-1185">Reference proteome</keyword>